<proteinExistence type="predicted"/>
<accession>A0A9D2G2I8</accession>
<sequence>MNKDAEIEQYFTLWEDPFPFEAEYDHWVRRGKLLRVWLDLPGICDVPMNVEVVGDLPRGNKKGASLDLELRFLFLKGSVYQDEAEYYREEKSHMAAESYIPCGTFSPGNDPEFVESPTVLVRGTVLSAEPAEMDGDRLYKIGLRVGGCVFRALATDGFGKRGIRESNILSGFFHVLGKVKRREDQ</sequence>
<protein>
    <submittedName>
        <fullName evidence="1">Uncharacterized protein</fullName>
    </submittedName>
</protein>
<reference evidence="1" key="1">
    <citation type="journal article" date="2021" name="PeerJ">
        <title>Extensive microbial diversity within the chicken gut microbiome revealed by metagenomics and culture.</title>
        <authorList>
            <person name="Gilroy R."/>
            <person name="Ravi A."/>
            <person name="Getino M."/>
            <person name="Pursley I."/>
            <person name="Horton D.L."/>
            <person name="Alikhan N.F."/>
            <person name="Baker D."/>
            <person name="Gharbi K."/>
            <person name="Hall N."/>
            <person name="Watson M."/>
            <person name="Adriaenssens E.M."/>
            <person name="Foster-Nyarko E."/>
            <person name="Jarju S."/>
            <person name="Secka A."/>
            <person name="Antonio M."/>
            <person name="Oren A."/>
            <person name="Chaudhuri R.R."/>
            <person name="La Ragione R."/>
            <person name="Hildebrand F."/>
            <person name="Pallen M.J."/>
        </authorList>
    </citation>
    <scope>NUCLEOTIDE SEQUENCE</scope>
    <source>
        <strain evidence="1">ChiW7-2402</strain>
    </source>
</reference>
<name>A0A9D2G2I8_9FIRM</name>
<evidence type="ECO:0000313" key="2">
    <source>
        <dbReference type="Proteomes" id="UP000824102"/>
    </source>
</evidence>
<dbReference type="EMBL" id="DXBB01000005">
    <property type="protein sequence ID" value="HIZ71998.1"/>
    <property type="molecule type" value="Genomic_DNA"/>
</dbReference>
<organism evidence="1 2">
    <name type="scientific">Candidatus Gallimonas intestinavium</name>
    <dbReference type="NCBI Taxonomy" id="2838603"/>
    <lineage>
        <taxon>Bacteria</taxon>
        <taxon>Bacillati</taxon>
        <taxon>Bacillota</taxon>
        <taxon>Clostridia</taxon>
        <taxon>Candidatus Gallimonas</taxon>
    </lineage>
</organism>
<evidence type="ECO:0000313" key="1">
    <source>
        <dbReference type="EMBL" id="HIZ71998.1"/>
    </source>
</evidence>
<dbReference type="Proteomes" id="UP000824102">
    <property type="component" value="Unassembled WGS sequence"/>
</dbReference>
<comment type="caution">
    <text evidence="1">The sequence shown here is derived from an EMBL/GenBank/DDBJ whole genome shotgun (WGS) entry which is preliminary data.</text>
</comment>
<gene>
    <name evidence="1" type="ORF">H9964_00275</name>
</gene>
<reference evidence="1" key="2">
    <citation type="submission" date="2021-04" db="EMBL/GenBank/DDBJ databases">
        <authorList>
            <person name="Gilroy R."/>
        </authorList>
    </citation>
    <scope>NUCLEOTIDE SEQUENCE</scope>
    <source>
        <strain evidence="1">ChiW7-2402</strain>
    </source>
</reference>
<dbReference type="AlphaFoldDB" id="A0A9D2G2I8"/>